<dbReference type="AlphaFoldDB" id="A0A290HFB9"/>
<dbReference type="Gene3D" id="3.20.20.140">
    <property type="entry name" value="Metal-dependent hydrolases"/>
    <property type="match status" value="1"/>
</dbReference>
<keyword evidence="3" id="KW-0378">Hydrolase</keyword>
<dbReference type="PANTHER" id="PTHR21240:SF28">
    <property type="entry name" value="ISO-OROTATE DECARBOXYLASE (EUROFUNG)"/>
    <property type="match status" value="1"/>
</dbReference>
<dbReference type="InterPro" id="IPR006680">
    <property type="entry name" value="Amidohydro-rel"/>
</dbReference>
<reference evidence="4" key="1">
    <citation type="submission" date="2017-09" db="EMBL/GenBank/DDBJ databases">
        <title>The complete genome of Sulfurospirillum sp. JPD-1.</title>
        <authorList>
            <person name="Goris T."/>
        </authorList>
    </citation>
    <scope>NUCLEOTIDE SEQUENCE [LARGE SCALE GENOMIC DNA]</scope>
    <source>
        <strain evidence="4">JPD-1</strain>
    </source>
</reference>
<name>A0A290HFB9_9BACT</name>
<dbReference type="Proteomes" id="UP000217349">
    <property type="component" value="Chromosome"/>
</dbReference>
<organism evidence="3 4">
    <name type="scientific">Sulfurospirillum diekertiae</name>
    <dbReference type="NCBI Taxonomy" id="1854492"/>
    <lineage>
        <taxon>Bacteria</taxon>
        <taxon>Pseudomonadati</taxon>
        <taxon>Campylobacterota</taxon>
        <taxon>Epsilonproteobacteria</taxon>
        <taxon>Campylobacterales</taxon>
        <taxon>Sulfurospirillaceae</taxon>
        <taxon>Sulfurospirillum</taxon>
    </lineage>
</organism>
<dbReference type="GO" id="GO:0019748">
    <property type="term" value="P:secondary metabolic process"/>
    <property type="evidence" value="ECO:0007669"/>
    <property type="project" value="TreeGrafter"/>
</dbReference>
<evidence type="ECO:0000313" key="3">
    <source>
        <dbReference type="EMBL" id="ATB70213.1"/>
    </source>
</evidence>
<accession>A0A290HFB9</accession>
<dbReference type="KEGG" id="sulj:SJPD1_2114"/>
<protein>
    <submittedName>
        <fullName evidence="3">Metallo-dependent hydrolase superfamily protein</fullName>
    </submittedName>
</protein>
<dbReference type="GO" id="GO:0005737">
    <property type="term" value="C:cytoplasm"/>
    <property type="evidence" value="ECO:0007669"/>
    <property type="project" value="TreeGrafter"/>
</dbReference>
<feature type="domain" description="Amidohydrolase-related" evidence="2">
    <location>
        <begin position="4"/>
        <end position="285"/>
    </location>
</feature>
<evidence type="ECO:0000256" key="1">
    <source>
        <dbReference type="ARBA" id="ARBA00023239"/>
    </source>
</evidence>
<dbReference type="GO" id="GO:0016831">
    <property type="term" value="F:carboxy-lyase activity"/>
    <property type="evidence" value="ECO:0007669"/>
    <property type="project" value="InterPro"/>
</dbReference>
<dbReference type="SUPFAM" id="SSF51556">
    <property type="entry name" value="Metallo-dependent hydrolases"/>
    <property type="match status" value="1"/>
</dbReference>
<sequence>MKTIDTHVHLLSSEVSFNRIYDKVAVRFFAKRFGIDAKALAKEPYKAYTDALMNSVKTSEHIEKIVLFGVDAKVDDEGNVLHKDKTVCASNEDVAALYALFPELIIPFFSINPKRPDALELIEKYYALGFKGAKFLQNYWGVDTREKRYRPYFEKLAALDLPLIIHVGSESSVHSVKTCESIEMLRQPLEVGVKVICAHMALSYEPRHIFKALSSNPKRFNEDYFTLLEMLKIHDNLYADVSALLTPVRAKVLRHLSAQTDIHAKLLFGSDYPVPFTTVWNSYDIALLKRICIALEKNVFDRYAKAMLVYFPANHPIYNNYRKVLYLEENTLHVKPNPTIF</sequence>
<dbReference type="InterPro" id="IPR032466">
    <property type="entry name" value="Metal_Hydrolase"/>
</dbReference>
<dbReference type="OrthoDB" id="9771320at2"/>
<dbReference type="InterPro" id="IPR032465">
    <property type="entry name" value="ACMSD"/>
</dbReference>
<evidence type="ECO:0000313" key="4">
    <source>
        <dbReference type="Proteomes" id="UP000217349"/>
    </source>
</evidence>
<dbReference type="Pfam" id="PF04909">
    <property type="entry name" value="Amidohydro_2"/>
    <property type="match status" value="1"/>
</dbReference>
<dbReference type="RefSeq" id="WP_096047124.1">
    <property type="nucleotide sequence ID" value="NZ_CP023275.1"/>
</dbReference>
<proteinExistence type="predicted"/>
<dbReference type="CDD" id="cd01292">
    <property type="entry name" value="metallo-dependent_hydrolases"/>
    <property type="match status" value="1"/>
</dbReference>
<dbReference type="PANTHER" id="PTHR21240">
    <property type="entry name" value="2-AMINO-3-CARBOXYLMUCONATE-6-SEMIALDEHYDE DECARBOXYLASE"/>
    <property type="match status" value="1"/>
</dbReference>
<gene>
    <name evidence="3" type="ORF">SJPD1_2114</name>
</gene>
<dbReference type="GO" id="GO:0016787">
    <property type="term" value="F:hydrolase activity"/>
    <property type="evidence" value="ECO:0007669"/>
    <property type="project" value="UniProtKB-KW"/>
</dbReference>
<keyword evidence="1" id="KW-0456">Lyase</keyword>
<evidence type="ECO:0000259" key="2">
    <source>
        <dbReference type="Pfam" id="PF04909"/>
    </source>
</evidence>
<dbReference type="EMBL" id="CP023275">
    <property type="protein sequence ID" value="ATB70213.1"/>
    <property type="molecule type" value="Genomic_DNA"/>
</dbReference>